<name>A0ABD4ZA82_9CREN</name>
<organism evidence="1 2">
    <name type="scientific">Ignisphaera cupida</name>
    <dbReference type="NCBI Taxonomy" id="3050454"/>
    <lineage>
        <taxon>Archaea</taxon>
        <taxon>Thermoproteota</taxon>
        <taxon>Thermoprotei</taxon>
        <taxon>Desulfurococcales</taxon>
        <taxon>Desulfurococcaceae</taxon>
        <taxon>Ignisphaera</taxon>
    </lineage>
</organism>
<evidence type="ECO:0000313" key="2">
    <source>
        <dbReference type="Proteomes" id="UP001529235"/>
    </source>
</evidence>
<dbReference type="Proteomes" id="UP001529235">
    <property type="component" value="Unassembled WGS sequence"/>
</dbReference>
<dbReference type="AlphaFoldDB" id="A0ABD4ZA82"/>
<dbReference type="EMBL" id="JASNVW010000003">
    <property type="protein sequence ID" value="MDK6029003.1"/>
    <property type="molecule type" value="Genomic_DNA"/>
</dbReference>
<protein>
    <submittedName>
        <fullName evidence="1">Transposase</fullName>
    </submittedName>
</protein>
<keyword evidence="2" id="KW-1185">Reference proteome</keyword>
<proteinExistence type="predicted"/>
<gene>
    <name evidence="1" type="ORF">QPL79_06465</name>
</gene>
<evidence type="ECO:0000313" key="1">
    <source>
        <dbReference type="EMBL" id="MDK6029003.1"/>
    </source>
</evidence>
<reference evidence="1 2" key="1">
    <citation type="submission" date="2023-05" db="EMBL/GenBank/DDBJ databases">
        <title>A new hyperthermophilic archaea 'Ignisphaera cupida' sp. nov. and description of the family 'Ignisphaeraceae' fam. nov.</title>
        <authorList>
            <person name="Podosokorskaya O.A."/>
            <person name="Elcheninov A.G."/>
            <person name="Klukina A."/>
            <person name="Merkel A.Y."/>
        </authorList>
    </citation>
    <scope>NUCLEOTIDE SEQUENCE [LARGE SCALE GENOMIC DNA]</scope>
    <source>
        <strain evidence="1 2">4213-co</strain>
    </source>
</reference>
<accession>A0ABD4ZA82</accession>
<comment type="caution">
    <text evidence="1">The sequence shown here is derived from an EMBL/GenBank/DDBJ whole genome shotgun (WGS) entry which is preliminary data.</text>
</comment>
<sequence>MLLKPLGDREAGIDIGINNLLAIYVEDRSALLVNGRSLKSISFY</sequence>